<evidence type="ECO:0000313" key="19">
    <source>
        <dbReference type="EMBL" id="GAD58874.1"/>
    </source>
</evidence>
<dbReference type="Proteomes" id="UP000016569">
    <property type="component" value="Unassembled WGS sequence"/>
</dbReference>
<dbReference type="Pfam" id="PF00905">
    <property type="entry name" value="Transpeptidase"/>
    <property type="match status" value="1"/>
</dbReference>
<evidence type="ECO:0000256" key="5">
    <source>
        <dbReference type="ARBA" id="ARBA00022670"/>
    </source>
</evidence>
<dbReference type="SUPFAM" id="SSF56601">
    <property type="entry name" value="beta-lactamase/transpeptidase-like"/>
    <property type="match status" value="1"/>
</dbReference>
<dbReference type="GO" id="GO:0009002">
    <property type="term" value="F:serine-type D-Ala-D-Ala carboxypeptidase activity"/>
    <property type="evidence" value="ECO:0007669"/>
    <property type="project" value="UniProtKB-EC"/>
</dbReference>
<sequence>MAGPSSGRGASGAGAGGGRTLLQRLIYWTAVLAVWGLIFLTVFFLVFARGLPDTSALYDVERQPSITYLDRSGALIAVRGSQHAPPVELDTLPDYVPAAFIAIEDRRFYHHPGFDPIGMMRAALANMRAGRVVQGGSTLTQQLAKNLFLTPDQNVRRKVQELMLAVWLEMKFSKDEILALYLNRVYFGAGAYGIEAASQRYFDKSADELTVGEAALLAGLLKAPSRYSPLGESERAAGRATVVLDEMEESGVITAEQRNAAVLEPVRVSRTLATQHAQYFVDWLDKDIRRLVGEPTEDMIVETTLDLTLQTAAERSTRQILDRDASRGVEQAALVAVDGEGRVRAMIGGASYADSQFNRAVDARRQAGSAWKPFVYLAALEAGYTPDTPVIDQPITIGNWSPRNYSGNHIGQTTLANAVAQSTNTIAAGIADQIGRDSVARAARRLGITSRVGLEPAMALGAVEVSPLEMAQAYAAFSNGGRRAEAHGITRIRTPEGRVIYQRQAEDRRADQVIQNPSLYYLNQMLRGVITSGTARSVAISGRDLAGKTGTTSDYKDAWFAGYTGGFVTVVWVGKDDNTAMRGVTGGSSPAAIWRGFMQAALPRLNVQDIPNGPPLPEGWMPPAPPGATRRAICWAVWATCSATAICRRWETTLWAPAPRPRARPNRAQRPSSRPFARPSPSAPSPRPRIPSRTAKRPTSGPAVLLEPRPAPRRVTPGRGRAAICGTADGHPPVRAPRTSRPGCGPRGPDAPPRGRPDSPAPRAGP</sequence>
<evidence type="ECO:0000256" key="3">
    <source>
        <dbReference type="ARBA" id="ARBA00007739"/>
    </source>
</evidence>
<keyword evidence="16" id="KW-1133">Transmembrane helix</keyword>
<dbReference type="InterPro" id="IPR012338">
    <property type="entry name" value="Beta-lactam/transpept-like"/>
</dbReference>
<accession>A0A8E0N8S4</accession>
<dbReference type="Pfam" id="PF00912">
    <property type="entry name" value="Transgly"/>
    <property type="match status" value="1"/>
</dbReference>
<dbReference type="PANTHER" id="PTHR32282">
    <property type="entry name" value="BINDING PROTEIN TRANSPEPTIDASE, PUTATIVE-RELATED"/>
    <property type="match status" value="1"/>
</dbReference>
<evidence type="ECO:0000313" key="20">
    <source>
        <dbReference type="Proteomes" id="UP000016569"/>
    </source>
</evidence>
<comment type="catalytic activity">
    <reaction evidence="13">
        <text>Preferential cleavage: (Ac)2-L-Lys-D-Ala-|-D-Ala. Also transpeptidation of peptidyl-alanyl moieties that are N-acyl substituents of D-alanine.</text>
        <dbReference type="EC" id="3.4.16.4"/>
    </reaction>
</comment>
<evidence type="ECO:0000256" key="6">
    <source>
        <dbReference type="ARBA" id="ARBA00022676"/>
    </source>
</evidence>
<evidence type="ECO:0000256" key="14">
    <source>
        <dbReference type="ARBA" id="ARBA00049902"/>
    </source>
</evidence>
<protein>
    <submittedName>
        <fullName evidence="19">Multimodular transpeptidase-transglycosylase</fullName>
    </submittedName>
</protein>
<keyword evidence="7" id="KW-0808">Transferase</keyword>
<organism evidence="19 20">
    <name type="scientific">Brevundimonas abyssalis TAR-001</name>
    <dbReference type="NCBI Taxonomy" id="1391729"/>
    <lineage>
        <taxon>Bacteria</taxon>
        <taxon>Pseudomonadati</taxon>
        <taxon>Pseudomonadota</taxon>
        <taxon>Alphaproteobacteria</taxon>
        <taxon>Caulobacterales</taxon>
        <taxon>Caulobacteraceae</taxon>
        <taxon>Brevundimonas</taxon>
    </lineage>
</organism>
<evidence type="ECO:0000259" key="18">
    <source>
        <dbReference type="Pfam" id="PF00912"/>
    </source>
</evidence>
<dbReference type="UniPathway" id="UPA00219"/>
<dbReference type="GO" id="GO:0008360">
    <property type="term" value="P:regulation of cell shape"/>
    <property type="evidence" value="ECO:0007669"/>
    <property type="project" value="UniProtKB-KW"/>
</dbReference>
<comment type="similarity">
    <text evidence="3">In the N-terminal section; belongs to the glycosyltransferase 51 family.</text>
</comment>
<evidence type="ECO:0000256" key="11">
    <source>
        <dbReference type="ARBA" id="ARBA00023268"/>
    </source>
</evidence>
<dbReference type="GO" id="GO:0009252">
    <property type="term" value="P:peptidoglycan biosynthetic process"/>
    <property type="evidence" value="ECO:0007669"/>
    <property type="project" value="UniProtKB-UniPathway"/>
</dbReference>
<dbReference type="InterPro" id="IPR023346">
    <property type="entry name" value="Lysozyme-like_dom_sf"/>
</dbReference>
<keyword evidence="16" id="KW-0812">Transmembrane</keyword>
<dbReference type="NCBIfam" id="TIGR02074">
    <property type="entry name" value="PBP_1a_fam"/>
    <property type="match status" value="1"/>
</dbReference>
<evidence type="ECO:0000256" key="15">
    <source>
        <dbReference type="SAM" id="MobiDB-lite"/>
    </source>
</evidence>
<dbReference type="Gene3D" id="3.40.710.10">
    <property type="entry name" value="DD-peptidase/beta-lactamase superfamily"/>
    <property type="match status" value="1"/>
</dbReference>
<feature type="domain" description="Glycosyl transferase family 51" evidence="18">
    <location>
        <begin position="81"/>
        <end position="247"/>
    </location>
</feature>
<keyword evidence="10" id="KW-0573">Peptidoglycan synthesis</keyword>
<comment type="catalytic activity">
    <reaction evidence="14">
        <text>[GlcNAc-(1-&gt;4)-Mur2Ac(oyl-L-Ala-gamma-D-Glu-L-Lys-D-Ala-D-Ala)](n)-di-trans,octa-cis-undecaprenyl diphosphate + beta-D-GlcNAc-(1-&gt;4)-Mur2Ac(oyl-L-Ala-gamma-D-Glu-L-Lys-D-Ala-D-Ala)-di-trans,octa-cis-undecaprenyl diphosphate = [GlcNAc-(1-&gt;4)-Mur2Ac(oyl-L-Ala-gamma-D-Glu-L-Lys-D-Ala-D-Ala)](n+1)-di-trans,octa-cis-undecaprenyl diphosphate + di-trans,octa-cis-undecaprenyl diphosphate + H(+)</text>
        <dbReference type="Rhea" id="RHEA:23708"/>
        <dbReference type="Rhea" id="RHEA-COMP:9602"/>
        <dbReference type="Rhea" id="RHEA-COMP:9603"/>
        <dbReference type="ChEBI" id="CHEBI:15378"/>
        <dbReference type="ChEBI" id="CHEBI:58405"/>
        <dbReference type="ChEBI" id="CHEBI:60033"/>
        <dbReference type="ChEBI" id="CHEBI:78435"/>
        <dbReference type="EC" id="2.4.99.28"/>
    </reaction>
</comment>
<reference evidence="20" key="1">
    <citation type="journal article" date="2013" name="Genome Announc.">
        <title>Draft Genome Sequence of the Dimorphic Prosthecate Bacterium Brevundimonas abyssalis TAR-001T.</title>
        <authorList>
            <person name="Tsubouchi T."/>
            <person name="Nishi S."/>
            <person name="Usui K."/>
            <person name="Shimane Y."/>
            <person name="Takaki Y."/>
            <person name="Maruyama T."/>
            <person name="Hatada Y."/>
        </authorList>
    </citation>
    <scope>NUCLEOTIDE SEQUENCE [LARGE SCALE GENOMIC DNA]</scope>
    <source>
        <strain evidence="20">TAR-001</strain>
    </source>
</reference>
<dbReference type="GO" id="GO:0030288">
    <property type="term" value="C:outer membrane-bounded periplasmic space"/>
    <property type="evidence" value="ECO:0007669"/>
    <property type="project" value="TreeGrafter"/>
</dbReference>
<comment type="pathway">
    <text evidence="1">Cell wall biogenesis; peptidoglycan biosynthesis.</text>
</comment>
<dbReference type="InterPro" id="IPR001264">
    <property type="entry name" value="Glyco_trans_51"/>
</dbReference>
<feature type="compositionally biased region" description="Low complexity" evidence="15">
    <location>
        <begin position="668"/>
        <end position="680"/>
    </location>
</feature>
<dbReference type="InterPro" id="IPR036950">
    <property type="entry name" value="PBP_transglycosylase"/>
</dbReference>
<keyword evidence="12" id="KW-0961">Cell wall biogenesis/degradation</keyword>
<evidence type="ECO:0000256" key="8">
    <source>
        <dbReference type="ARBA" id="ARBA00022801"/>
    </source>
</evidence>
<evidence type="ECO:0000256" key="12">
    <source>
        <dbReference type="ARBA" id="ARBA00023316"/>
    </source>
</evidence>
<dbReference type="EMBL" id="BATC01000013">
    <property type="protein sequence ID" value="GAD58874.1"/>
    <property type="molecule type" value="Genomic_DNA"/>
</dbReference>
<evidence type="ECO:0000256" key="7">
    <source>
        <dbReference type="ARBA" id="ARBA00022679"/>
    </source>
</evidence>
<keyword evidence="6" id="KW-0328">Glycosyltransferase</keyword>
<evidence type="ECO:0000256" key="9">
    <source>
        <dbReference type="ARBA" id="ARBA00022960"/>
    </source>
</evidence>
<evidence type="ECO:0000256" key="4">
    <source>
        <dbReference type="ARBA" id="ARBA00022645"/>
    </source>
</evidence>
<dbReference type="GO" id="GO:0006508">
    <property type="term" value="P:proteolysis"/>
    <property type="evidence" value="ECO:0007669"/>
    <property type="project" value="UniProtKB-KW"/>
</dbReference>
<evidence type="ECO:0000256" key="10">
    <source>
        <dbReference type="ARBA" id="ARBA00022984"/>
    </source>
</evidence>
<keyword evidence="5" id="KW-0645">Protease</keyword>
<gene>
    <name evidence="19" type="ORF">MBEBAB_1124</name>
</gene>
<dbReference type="Gene3D" id="1.10.3810.10">
    <property type="entry name" value="Biosynthetic peptidoglycan transglycosylase-like"/>
    <property type="match status" value="1"/>
</dbReference>
<keyword evidence="11" id="KW-0511">Multifunctional enzyme</keyword>
<feature type="transmembrane region" description="Helical" evidence="16">
    <location>
        <begin position="25"/>
        <end position="48"/>
    </location>
</feature>
<dbReference type="SUPFAM" id="SSF53955">
    <property type="entry name" value="Lysozyme-like"/>
    <property type="match status" value="1"/>
</dbReference>
<dbReference type="FunFam" id="1.10.3810.10:FF:000001">
    <property type="entry name" value="Penicillin-binding protein 1A"/>
    <property type="match status" value="1"/>
</dbReference>
<name>A0A8E0N8S4_9CAUL</name>
<evidence type="ECO:0000256" key="1">
    <source>
        <dbReference type="ARBA" id="ARBA00004752"/>
    </source>
</evidence>
<keyword evidence="16" id="KW-0472">Membrane</keyword>
<dbReference type="InterPro" id="IPR001460">
    <property type="entry name" value="PCN-bd_Tpept"/>
</dbReference>
<dbReference type="GO" id="GO:0071555">
    <property type="term" value="P:cell wall organization"/>
    <property type="evidence" value="ECO:0007669"/>
    <property type="project" value="UniProtKB-KW"/>
</dbReference>
<comment type="similarity">
    <text evidence="2">In the C-terminal section; belongs to the transpeptidase family.</text>
</comment>
<dbReference type="PANTHER" id="PTHR32282:SF33">
    <property type="entry name" value="PEPTIDOGLYCAN GLYCOSYLTRANSFERASE"/>
    <property type="match status" value="1"/>
</dbReference>
<dbReference type="GO" id="GO:0008658">
    <property type="term" value="F:penicillin binding"/>
    <property type="evidence" value="ECO:0007669"/>
    <property type="project" value="InterPro"/>
</dbReference>
<feature type="region of interest" description="Disordered" evidence="15">
    <location>
        <begin position="658"/>
        <end position="766"/>
    </location>
</feature>
<dbReference type="AlphaFoldDB" id="A0A8E0N8S4"/>
<dbReference type="InterPro" id="IPR050396">
    <property type="entry name" value="Glycosyltr_51/Transpeptidase"/>
</dbReference>
<dbReference type="GO" id="GO:0008955">
    <property type="term" value="F:peptidoglycan glycosyltransferase activity"/>
    <property type="evidence" value="ECO:0007669"/>
    <property type="project" value="UniProtKB-EC"/>
</dbReference>
<comment type="caution">
    <text evidence="19">The sequence shown here is derived from an EMBL/GenBank/DDBJ whole genome shotgun (WGS) entry which is preliminary data.</text>
</comment>
<evidence type="ECO:0000259" key="17">
    <source>
        <dbReference type="Pfam" id="PF00905"/>
    </source>
</evidence>
<keyword evidence="4" id="KW-0121">Carboxypeptidase</keyword>
<evidence type="ECO:0000256" key="16">
    <source>
        <dbReference type="SAM" id="Phobius"/>
    </source>
</evidence>
<evidence type="ECO:0000256" key="2">
    <source>
        <dbReference type="ARBA" id="ARBA00007090"/>
    </source>
</evidence>
<proteinExistence type="inferred from homology"/>
<keyword evidence="20" id="KW-1185">Reference proteome</keyword>
<feature type="domain" description="Penicillin-binding protein transpeptidase" evidence="17">
    <location>
        <begin position="335"/>
        <end position="595"/>
    </location>
</feature>
<keyword evidence="9" id="KW-0133">Cell shape</keyword>
<keyword evidence="8" id="KW-0378">Hydrolase</keyword>
<evidence type="ECO:0000256" key="13">
    <source>
        <dbReference type="ARBA" id="ARBA00034000"/>
    </source>
</evidence>
<feature type="compositionally biased region" description="Pro residues" evidence="15">
    <location>
        <begin position="749"/>
        <end position="766"/>
    </location>
</feature>